<protein>
    <submittedName>
        <fullName evidence="5">Cold shock and DUF1294 domain-containing protein</fullName>
    </submittedName>
</protein>
<evidence type="ECO:0000256" key="2">
    <source>
        <dbReference type="RuleBase" id="RU000408"/>
    </source>
</evidence>
<dbReference type="CDD" id="cd04458">
    <property type="entry name" value="CSP_CDS"/>
    <property type="match status" value="1"/>
</dbReference>
<gene>
    <name evidence="5" type="ORF">NXS09_01250</name>
</gene>
<dbReference type="RefSeq" id="WP_259290745.1">
    <property type="nucleotide sequence ID" value="NZ_JANUXW010000001.1"/>
</dbReference>
<comment type="subcellular location">
    <subcellularLocation>
        <location evidence="2">Cytoplasm</location>
    </subcellularLocation>
</comment>
<keyword evidence="3" id="KW-0812">Transmembrane</keyword>
<keyword evidence="3" id="KW-1133">Transmembrane helix</keyword>
<evidence type="ECO:0000259" key="4">
    <source>
        <dbReference type="PROSITE" id="PS51857"/>
    </source>
</evidence>
<feature type="transmembrane region" description="Helical" evidence="3">
    <location>
        <begin position="101"/>
        <end position="120"/>
    </location>
</feature>
<comment type="caution">
    <text evidence="5">The sequence shown here is derived from an EMBL/GenBank/DDBJ whole genome shotgun (WGS) entry which is preliminary data.</text>
</comment>
<dbReference type="PROSITE" id="PS51857">
    <property type="entry name" value="CSD_2"/>
    <property type="match status" value="1"/>
</dbReference>
<evidence type="ECO:0000313" key="6">
    <source>
        <dbReference type="Proteomes" id="UP001166947"/>
    </source>
</evidence>
<dbReference type="EMBL" id="JANUXW010000001">
    <property type="protein sequence ID" value="MCS4532927.1"/>
    <property type="molecule type" value="Genomic_DNA"/>
</dbReference>
<feature type="transmembrane region" description="Helical" evidence="3">
    <location>
        <begin position="191"/>
        <end position="209"/>
    </location>
</feature>
<keyword evidence="3" id="KW-0472">Membrane</keyword>
<keyword evidence="1" id="KW-0597">Phosphoprotein</keyword>
<dbReference type="Pfam" id="PF06961">
    <property type="entry name" value="DUF1294"/>
    <property type="match status" value="1"/>
</dbReference>
<dbReference type="Pfam" id="PF00313">
    <property type="entry name" value="CSD"/>
    <property type="match status" value="1"/>
</dbReference>
<dbReference type="PROSITE" id="PS00352">
    <property type="entry name" value="CSD_1"/>
    <property type="match status" value="1"/>
</dbReference>
<reference evidence="5" key="1">
    <citation type="submission" date="2022-08" db="EMBL/GenBank/DDBJ databases">
        <authorList>
            <person name="Volokhov D.V."/>
            <person name="Furtak V.A."/>
            <person name="Zagorodnyaya T.A."/>
        </authorList>
    </citation>
    <scope>NUCLEOTIDE SEQUENCE</scope>
    <source>
        <strain evidence="5">CSL10203-ORH2</strain>
    </source>
</reference>
<dbReference type="PANTHER" id="PTHR12962:SF1">
    <property type="entry name" value="COLD SHOCK DOMAIN-CONTAINING PROTEIN CG9705"/>
    <property type="match status" value="1"/>
</dbReference>
<dbReference type="InterPro" id="IPR002059">
    <property type="entry name" value="CSP_DNA-bd"/>
</dbReference>
<keyword evidence="6" id="KW-1185">Reference proteome</keyword>
<evidence type="ECO:0000313" key="5">
    <source>
        <dbReference type="EMBL" id="MCS4532927.1"/>
    </source>
</evidence>
<dbReference type="SMART" id="SM00357">
    <property type="entry name" value="CSP"/>
    <property type="match status" value="1"/>
</dbReference>
<dbReference type="InterPro" id="IPR052069">
    <property type="entry name" value="Ca-reg_mRNA-binding_domain"/>
</dbReference>
<dbReference type="InterPro" id="IPR019844">
    <property type="entry name" value="CSD_CS"/>
</dbReference>
<feature type="transmembrane region" description="Helical" evidence="3">
    <location>
        <begin position="126"/>
        <end position="143"/>
    </location>
</feature>
<dbReference type="Gene3D" id="2.40.50.140">
    <property type="entry name" value="Nucleic acid-binding proteins"/>
    <property type="match status" value="1"/>
</dbReference>
<name>A0ABT2F9U7_9NEIS</name>
<evidence type="ECO:0000256" key="3">
    <source>
        <dbReference type="SAM" id="Phobius"/>
    </source>
</evidence>
<organism evidence="5 6">
    <name type="scientific">Neisseria montereyensis</name>
    <dbReference type="NCBI Taxonomy" id="2973938"/>
    <lineage>
        <taxon>Bacteria</taxon>
        <taxon>Pseudomonadati</taxon>
        <taxon>Pseudomonadota</taxon>
        <taxon>Betaproteobacteria</taxon>
        <taxon>Neisseriales</taxon>
        <taxon>Neisseriaceae</taxon>
        <taxon>Neisseria</taxon>
    </lineage>
</organism>
<dbReference type="SUPFAM" id="SSF50249">
    <property type="entry name" value="Nucleic acid-binding proteins"/>
    <property type="match status" value="1"/>
</dbReference>
<sequence>MNSSLSGHQHGQGTICRWNDERGFGFIRPSQTQEEIFFHISAFEGGGRPKDGERVYFVAERDGKRRKAIKVYSQDNPSKQQKQRIRKIERRQRAKERYARLSWKLFFSVLAFAAWFAIIALFMPKLLFAVDALLSLILFVMYVNDKNAALNGEWRTSEAQLHFFALIGGWPGALIARYMLNHKTVKTEFVITFWITVVLNIAAAIYLSTHPQLLSDTLPFLKNLLKTLL</sequence>
<proteinExistence type="predicted"/>
<dbReference type="Proteomes" id="UP001166947">
    <property type="component" value="Unassembled WGS sequence"/>
</dbReference>
<dbReference type="PANTHER" id="PTHR12962">
    <property type="entry name" value="CALCIUM-REGULATED HEAT STABLE PROTEIN CRHSP-24-RELATED"/>
    <property type="match status" value="1"/>
</dbReference>
<dbReference type="InterPro" id="IPR010718">
    <property type="entry name" value="DUF1294"/>
</dbReference>
<dbReference type="InterPro" id="IPR011129">
    <property type="entry name" value="CSD"/>
</dbReference>
<feature type="transmembrane region" description="Helical" evidence="3">
    <location>
        <begin position="163"/>
        <end position="179"/>
    </location>
</feature>
<dbReference type="InterPro" id="IPR012340">
    <property type="entry name" value="NA-bd_OB-fold"/>
</dbReference>
<evidence type="ECO:0000256" key="1">
    <source>
        <dbReference type="ARBA" id="ARBA00022553"/>
    </source>
</evidence>
<reference evidence="5" key="2">
    <citation type="journal article" date="2023" name="Curr. Microbiol.">
        <title>Neisseria montereyensis sp. nov., Isolated from Oropharynx of California Sea Lion (Zalophus californianus): Genomic, Phylogenetic, and Phenotypic Study.</title>
        <authorList>
            <person name="Volokhov D.V."/>
            <person name="Zagorodnyaya T.A."/>
            <person name="Furtak V.A."/>
            <person name="Nattanmai G."/>
            <person name="Randall L."/>
            <person name="Jose S."/>
            <person name="Gao Y."/>
            <person name="Gulland F.M."/>
            <person name="Eisenberg T."/>
            <person name="Delmonte P."/>
            <person name="Blom J."/>
            <person name="Mitchell K.K."/>
        </authorList>
    </citation>
    <scope>NUCLEOTIDE SEQUENCE</scope>
    <source>
        <strain evidence="5">CSL10203-ORH2</strain>
    </source>
</reference>
<accession>A0ABT2F9U7</accession>
<feature type="domain" description="CSD" evidence="4">
    <location>
        <begin position="10"/>
        <end position="73"/>
    </location>
</feature>